<evidence type="ECO:0000256" key="1">
    <source>
        <dbReference type="SAM" id="Phobius"/>
    </source>
</evidence>
<sequence>MTDRVNVEPAIIRGMTVTEAKVISLVAVPVFLVIGGIVLLVTGFWQFILVLGIAGPLFTLWYASGRLQKIKRNRPDGYYTQAIHFWLAKRGLVTSHYLSLHGHWDLGRSLDLNLSHPFEVHEPSAKSQPPSQSKTS</sequence>
<keyword evidence="1" id="KW-0812">Transmembrane</keyword>
<feature type="transmembrane region" description="Helical" evidence="1">
    <location>
        <begin position="47"/>
        <end position="64"/>
    </location>
</feature>
<dbReference type="EMBL" id="CP017476">
    <property type="protein sequence ID" value="AOW15578.1"/>
    <property type="molecule type" value="Genomic_DNA"/>
</dbReference>
<reference evidence="2 3" key="1">
    <citation type="submission" date="2016-10" db="EMBL/GenBank/DDBJ databases">
        <title>Hydorgenophaga sp. LPB0072 isolated from gastropod.</title>
        <authorList>
            <person name="Kim E."/>
            <person name="Yi H."/>
        </authorList>
    </citation>
    <scope>NUCLEOTIDE SEQUENCE [LARGE SCALE GENOMIC DNA]</scope>
    <source>
        <strain evidence="2 3">LPB0072</strain>
    </source>
</reference>
<accession>A0A1D8P2T8</accession>
<gene>
    <name evidence="2" type="ORF">LPB072_11655</name>
</gene>
<dbReference type="KEGG" id="hyl:LPB072_11655"/>
<dbReference type="AlphaFoldDB" id="A0A1D8P2T8"/>
<organism evidence="2 3">
    <name type="scientific">Hydrogenophaga crassostreae</name>
    <dbReference type="NCBI Taxonomy" id="1763535"/>
    <lineage>
        <taxon>Bacteria</taxon>
        <taxon>Pseudomonadati</taxon>
        <taxon>Pseudomonadota</taxon>
        <taxon>Betaproteobacteria</taxon>
        <taxon>Burkholderiales</taxon>
        <taxon>Comamonadaceae</taxon>
        <taxon>Hydrogenophaga</taxon>
    </lineage>
</organism>
<protein>
    <recommendedName>
        <fullName evidence="4">TIGR03750 family conjugal transfer protein</fullName>
    </recommendedName>
</protein>
<dbReference type="InterPro" id="IPR021877">
    <property type="entry name" value="DUF3487"/>
</dbReference>
<evidence type="ECO:0008006" key="4">
    <source>
        <dbReference type="Google" id="ProtNLM"/>
    </source>
</evidence>
<keyword evidence="1" id="KW-0472">Membrane</keyword>
<proteinExistence type="predicted"/>
<dbReference type="Proteomes" id="UP000185680">
    <property type="component" value="Chromosome"/>
</dbReference>
<evidence type="ECO:0000313" key="2">
    <source>
        <dbReference type="EMBL" id="AOW15578.1"/>
    </source>
</evidence>
<evidence type="ECO:0000313" key="3">
    <source>
        <dbReference type="Proteomes" id="UP000185680"/>
    </source>
</evidence>
<feature type="transmembrane region" description="Helical" evidence="1">
    <location>
        <begin position="22"/>
        <end position="41"/>
    </location>
</feature>
<dbReference type="NCBIfam" id="TIGR03750">
    <property type="entry name" value="conj_TIGR03750"/>
    <property type="match status" value="1"/>
</dbReference>
<dbReference type="STRING" id="1763535.LPB072_11655"/>
<name>A0A1D8P2T8_9BURK</name>
<dbReference type="Pfam" id="PF11990">
    <property type="entry name" value="DUF3487"/>
    <property type="match status" value="1"/>
</dbReference>
<keyword evidence="1" id="KW-1133">Transmembrane helix</keyword>